<dbReference type="AlphaFoldDB" id="A0A830GVB0"/>
<keyword evidence="1" id="KW-0808">Transferase</keyword>
<dbReference type="SUPFAM" id="SSF53756">
    <property type="entry name" value="UDP-Glycosyltransferase/glycogen phosphorylase"/>
    <property type="match status" value="1"/>
</dbReference>
<evidence type="ECO:0000256" key="1">
    <source>
        <dbReference type="ARBA" id="ARBA00022679"/>
    </source>
</evidence>
<dbReference type="Proteomes" id="UP000610960">
    <property type="component" value="Unassembled WGS sequence"/>
</dbReference>
<dbReference type="GO" id="GO:0016757">
    <property type="term" value="F:glycosyltransferase activity"/>
    <property type="evidence" value="ECO:0007669"/>
    <property type="project" value="TreeGrafter"/>
</dbReference>
<name>A0A830GVB0_9CREN</name>
<dbReference type="Pfam" id="PF13692">
    <property type="entry name" value="Glyco_trans_1_4"/>
    <property type="match status" value="1"/>
</dbReference>
<evidence type="ECO:0008006" key="4">
    <source>
        <dbReference type="Google" id="ProtNLM"/>
    </source>
</evidence>
<reference evidence="2" key="2">
    <citation type="submission" date="2020-09" db="EMBL/GenBank/DDBJ databases">
        <authorList>
            <person name="Sun Q."/>
            <person name="Ohkuma M."/>
        </authorList>
    </citation>
    <scope>NUCLEOTIDE SEQUENCE</scope>
    <source>
        <strain evidence="2">JCM 10088</strain>
    </source>
</reference>
<dbReference type="CDD" id="cd03801">
    <property type="entry name" value="GT4_PimA-like"/>
    <property type="match status" value="1"/>
</dbReference>
<organism evidence="2 3">
    <name type="scientific">Thermocladium modestius</name>
    <dbReference type="NCBI Taxonomy" id="62609"/>
    <lineage>
        <taxon>Archaea</taxon>
        <taxon>Thermoproteota</taxon>
        <taxon>Thermoprotei</taxon>
        <taxon>Thermoproteales</taxon>
        <taxon>Thermoproteaceae</taxon>
        <taxon>Thermocladium</taxon>
    </lineage>
</organism>
<sequence>MELAIVGSYSKEVEEVSMDKDFVRVLFNADERTKLEVLCSAKALILPSSGEAFPFTTLEAMACGTPPIVSGAVPEEVLINGVNGIRVNSLNPIDYANALERLLNNEELWISISRNSREFIKNFDHIKIASNYLDIITRIIEK</sequence>
<gene>
    <name evidence="2" type="ORF">GCM10007981_00830</name>
</gene>
<protein>
    <recommendedName>
        <fullName evidence="4">Glycosyl transferase family 1 domain-containing protein</fullName>
    </recommendedName>
</protein>
<dbReference type="PANTHER" id="PTHR46401:SF2">
    <property type="entry name" value="GLYCOSYLTRANSFERASE WBBK-RELATED"/>
    <property type="match status" value="1"/>
</dbReference>
<accession>A0A830GVB0</accession>
<evidence type="ECO:0000313" key="3">
    <source>
        <dbReference type="Proteomes" id="UP000610960"/>
    </source>
</evidence>
<keyword evidence="3" id="KW-1185">Reference proteome</keyword>
<dbReference type="Gene3D" id="3.40.50.2000">
    <property type="entry name" value="Glycogen Phosphorylase B"/>
    <property type="match status" value="1"/>
</dbReference>
<evidence type="ECO:0000313" key="2">
    <source>
        <dbReference type="EMBL" id="GGP18984.1"/>
    </source>
</evidence>
<proteinExistence type="predicted"/>
<comment type="caution">
    <text evidence="2">The sequence shown here is derived from an EMBL/GenBank/DDBJ whole genome shotgun (WGS) entry which is preliminary data.</text>
</comment>
<dbReference type="EMBL" id="BMNL01000001">
    <property type="protein sequence ID" value="GGP18984.1"/>
    <property type="molecule type" value="Genomic_DNA"/>
</dbReference>
<dbReference type="PANTHER" id="PTHR46401">
    <property type="entry name" value="GLYCOSYLTRANSFERASE WBBK-RELATED"/>
    <property type="match status" value="1"/>
</dbReference>
<reference evidence="2" key="1">
    <citation type="journal article" date="2014" name="Int. J. Syst. Evol. Microbiol.">
        <title>Complete genome sequence of Corynebacterium casei LMG S-19264T (=DSM 44701T), isolated from a smear-ripened cheese.</title>
        <authorList>
            <consortium name="US DOE Joint Genome Institute (JGI-PGF)"/>
            <person name="Walter F."/>
            <person name="Albersmeier A."/>
            <person name="Kalinowski J."/>
            <person name="Ruckert C."/>
        </authorList>
    </citation>
    <scope>NUCLEOTIDE SEQUENCE</scope>
    <source>
        <strain evidence="2">JCM 10088</strain>
    </source>
</reference>